<keyword evidence="4" id="KW-0342">GTP-binding</keyword>
<evidence type="ECO:0000259" key="7">
    <source>
        <dbReference type="Pfam" id="PF00350"/>
    </source>
</evidence>
<proteinExistence type="predicted"/>
<evidence type="ECO:0000256" key="3">
    <source>
        <dbReference type="ARBA" id="ARBA00022801"/>
    </source>
</evidence>
<dbReference type="GO" id="GO:0003924">
    <property type="term" value="F:GTPase activity"/>
    <property type="evidence" value="ECO:0007669"/>
    <property type="project" value="InterPro"/>
</dbReference>
<comment type="caution">
    <text evidence="8">The sequence shown here is derived from an EMBL/GenBank/DDBJ whole genome shotgun (WGS) entry which is preliminary data.</text>
</comment>
<dbReference type="InterPro" id="IPR027417">
    <property type="entry name" value="P-loop_NTPase"/>
</dbReference>
<organism evidence="8 9">
    <name type="scientific">Haemophilus haemolyticus</name>
    <dbReference type="NCBI Taxonomy" id="726"/>
    <lineage>
        <taxon>Bacteria</taxon>
        <taxon>Pseudomonadati</taxon>
        <taxon>Pseudomonadota</taxon>
        <taxon>Gammaproteobacteria</taxon>
        <taxon>Pasteurellales</taxon>
        <taxon>Pasteurellaceae</taxon>
        <taxon>Haemophilus</taxon>
    </lineage>
</organism>
<keyword evidence="6" id="KW-0175">Coiled coil</keyword>
<dbReference type="PANTHER" id="PTHR10465:SF0">
    <property type="entry name" value="SARCALUMENIN"/>
    <property type="match status" value="1"/>
</dbReference>
<feature type="domain" description="Dynamin N-terminal" evidence="7">
    <location>
        <begin position="137"/>
        <end position="317"/>
    </location>
</feature>
<evidence type="ECO:0000313" key="8">
    <source>
        <dbReference type="EMBL" id="TPH23578.1"/>
    </source>
</evidence>
<dbReference type="Pfam" id="PF00350">
    <property type="entry name" value="Dynamin_N"/>
    <property type="match status" value="1"/>
</dbReference>
<dbReference type="GO" id="GO:0005525">
    <property type="term" value="F:GTP binding"/>
    <property type="evidence" value="ECO:0007669"/>
    <property type="project" value="UniProtKB-KW"/>
</dbReference>
<gene>
    <name evidence="8" type="ORF">EUX52_00795</name>
</gene>
<dbReference type="GO" id="GO:0016020">
    <property type="term" value="C:membrane"/>
    <property type="evidence" value="ECO:0007669"/>
    <property type="project" value="UniProtKB-SubCell"/>
</dbReference>
<keyword evidence="3" id="KW-0378">Hydrolase</keyword>
<dbReference type="Gene3D" id="3.40.50.300">
    <property type="entry name" value="P-loop containing nucleotide triphosphate hydrolases"/>
    <property type="match status" value="1"/>
</dbReference>
<evidence type="ECO:0000313" key="9">
    <source>
        <dbReference type="Proteomes" id="UP000316282"/>
    </source>
</evidence>
<dbReference type="PANTHER" id="PTHR10465">
    <property type="entry name" value="TRANSMEMBRANE GTPASE FZO1"/>
    <property type="match status" value="1"/>
</dbReference>
<evidence type="ECO:0000256" key="6">
    <source>
        <dbReference type="SAM" id="Coils"/>
    </source>
</evidence>
<dbReference type="EMBL" id="SDPD01000001">
    <property type="protein sequence ID" value="TPH23578.1"/>
    <property type="molecule type" value="Genomic_DNA"/>
</dbReference>
<evidence type="ECO:0000256" key="4">
    <source>
        <dbReference type="ARBA" id="ARBA00023134"/>
    </source>
</evidence>
<dbReference type="RefSeq" id="WP_140526509.1">
    <property type="nucleotide sequence ID" value="NZ_SDPD01000001.1"/>
</dbReference>
<dbReference type="SUPFAM" id="SSF52540">
    <property type="entry name" value="P-loop containing nucleoside triphosphate hydrolases"/>
    <property type="match status" value="1"/>
</dbReference>
<evidence type="ECO:0000256" key="1">
    <source>
        <dbReference type="ARBA" id="ARBA00004370"/>
    </source>
</evidence>
<keyword evidence="5" id="KW-0472">Membrane</keyword>
<evidence type="ECO:0000256" key="2">
    <source>
        <dbReference type="ARBA" id="ARBA00022741"/>
    </source>
</evidence>
<feature type="coiled-coil region" evidence="6">
    <location>
        <begin position="724"/>
        <end position="765"/>
    </location>
</feature>
<protein>
    <recommendedName>
        <fullName evidence="7">Dynamin N-terminal domain-containing protein</fullName>
    </recommendedName>
</protein>
<dbReference type="InterPro" id="IPR045063">
    <property type="entry name" value="Dynamin_N"/>
</dbReference>
<feature type="coiled-coil region" evidence="6">
    <location>
        <begin position="482"/>
        <end position="544"/>
    </location>
</feature>
<reference evidence="8 9" key="1">
    <citation type="submission" date="2019-01" db="EMBL/GenBank/DDBJ databases">
        <title>Comparative genomic analysis identifies haemin-independent Haemophilus haemolyticus: a formal re-classification of Haemophilus intermedius.</title>
        <authorList>
            <person name="Harris T.M."/>
            <person name="Price E.P."/>
            <person name="Sarovich D.S."/>
            <person name="Norskov-Lauritsen N."/>
            <person name="Beissbarth J."/>
            <person name="Chang A.B."/>
            <person name="Smith-Vaughan H.C."/>
        </authorList>
    </citation>
    <scope>NUCLEOTIDE SEQUENCE [LARGE SCALE GENOMIC DNA]</scope>
    <source>
        <strain evidence="8 9">60982 B Hi-1</strain>
    </source>
</reference>
<keyword evidence="2" id="KW-0547">Nucleotide-binding</keyword>
<sequence>MQHEVKFIHNPFKNKTDFFLNGQPFIHGKYNTFSKQRLQMWISQFFQAVADTLQKKEFFVGFTGVPSDCTDVEEAIQQANASGFNITYQFTQIRSQNERMAELEELIKDIRENPILNQIIPEAQWNEVMDKYFDAWVIATMSSGKSTFINALLGSEVLPAFQEDTTASITKIIDDKNFAQGEFSASRFNKKEEVLNKDLSLNLLTPEQAGKSRAILAEWNADIKNQEKAENEKTYSIELKGNVSGVQERADVQLRITDTPGANTDKSNTSQHALKSREMLRDEQRNPLVLYVLRGDNLGVNDDNTFLSEMSNIMKEKGKLAQDRFMFLVNKMDVFFNKDESIEATLNRVRNYLSKFDIKNPHIFPVCSLLALELKNQQLNPALLSEDTQDDIDGLSKKINRKDERDLNQYMPLSEKVKNRLTEKQLAPELYRTGIPAVELVIDEYISKYHIIYRIERIQEVITDLLRRAYNSDAYKVALKDIDGQEEQLKNAIQYLKDSEEKGESTQNYINSLNVEDIIPMNIINSFNDEFLELEHKFEEWNKKFNIDKPSEREANSKLSEVSKDIGRTCEKIVLNLTNGIELAQNEMIKTLQKGYQEYISKCFHEVPNLDLNVIKGFENHLKDFDMQLVITPQYIKTERQQKTREVSGFFGAVKRFFNMGGYEKITESRNFVDIKSLWKDQQIELRAQIQQIIPDAVDSVRIYAQEIMETYITQLDRIFKPQLERLTQELLELAQDNKKREAEIKRAKSNIDEIEKYQARLEAIIEA</sequence>
<name>A0A502LH36_HAEHA</name>
<evidence type="ECO:0000256" key="5">
    <source>
        <dbReference type="ARBA" id="ARBA00023136"/>
    </source>
</evidence>
<dbReference type="InterPro" id="IPR027094">
    <property type="entry name" value="Mitofusin_fam"/>
</dbReference>
<dbReference type="GO" id="GO:0008053">
    <property type="term" value="P:mitochondrial fusion"/>
    <property type="evidence" value="ECO:0007669"/>
    <property type="project" value="TreeGrafter"/>
</dbReference>
<accession>A0A502LH36</accession>
<dbReference type="AlphaFoldDB" id="A0A502LH36"/>
<comment type="subcellular location">
    <subcellularLocation>
        <location evidence="1">Membrane</location>
    </subcellularLocation>
</comment>
<dbReference type="Proteomes" id="UP000316282">
    <property type="component" value="Unassembled WGS sequence"/>
</dbReference>